<comment type="caution">
    <text evidence="1">The sequence shown here is derived from an EMBL/GenBank/DDBJ whole genome shotgun (WGS) entry which is preliminary data.</text>
</comment>
<name>X0VP19_9ZZZZ</name>
<dbReference type="InterPro" id="IPR011231">
    <property type="entry name" value="Phage_VT1-Sakai_H0018"/>
</dbReference>
<gene>
    <name evidence="1" type="ORF">S01H1_54801</name>
</gene>
<dbReference type="Pfam" id="PF09956">
    <property type="entry name" value="Phage_cement_2"/>
    <property type="match status" value="1"/>
</dbReference>
<reference evidence="1" key="1">
    <citation type="journal article" date="2014" name="Front. Microbiol.">
        <title>High frequency of phylogenetically diverse reductive dehalogenase-homologous genes in deep subseafloor sedimentary metagenomes.</title>
        <authorList>
            <person name="Kawai M."/>
            <person name="Futagami T."/>
            <person name="Toyoda A."/>
            <person name="Takaki Y."/>
            <person name="Nishi S."/>
            <person name="Hori S."/>
            <person name="Arai W."/>
            <person name="Tsubouchi T."/>
            <person name="Morono Y."/>
            <person name="Uchiyama I."/>
            <person name="Ito T."/>
            <person name="Fujiyama A."/>
            <person name="Inagaki F."/>
            <person name="Takami H."/>
        </authorList>
    </citation>
    <scope>NUCLEOTIDE SEQUENCE</scope>
    <source>
        <strain evidence="1">Expedition CK06-06</strain>
    </source>
</reference>
<dbReference type="EMBL" id="BARS01035578">
    <property type="protein sequence ID" value="GAG20129.1"/>
    <property type="molecule type" value="Genomic_DNA"/>
</dbReference>
<dbReference type="AlphaFoldDB" id="X0VP19"/>
<organism evidence="1">
    <name type="scientific">marine sediment metagenome</name>
    <dbReference type="NCBI Taxonomy" id="412755"/>
    <lineage>
        <taxon>unclassified sequences</taxon>
        <taxon>metagenomes</taxon>
        <taxon>ecological metagenomes</taxon>
    </lineage>
</organism>
<proteinExistence type="predicted"/>
<evidence type="ECO:0000313" key="1">
    <source>
        <dbReference type="EMBL" id="GAG20129.1"/>
    </source>
</evidence>
<protein>
    <submittedName>
        <fullName evidence="1">Uncharacterized protein</fullName>
    </submittedName>
</protein>
<accession>X0VP19</accession>
<sequence length="146" mass="15416">MPATALEAQHIEDSGPTEVQMTYVNPDAAVSITNHEIVGSQSDSGKLMATIIAASEDVATRGILATDETGQVWIAGRFRVPKDITVPLVQGHTAYWDKSTNKATTNAVANQADDFALGMVVKSASTSQAYVDVDINTGPYAFDIGT</sequence>